<dbReference type="Pfam" id="PF01810">
    <property type="entry name" value="LysE"/>
    <property type="match status" value="1"/>
</dbReference>
<evidence type="ECO:0000256" key="3">
    <source>
        <dbReference type="ARBA" id="ARBA00022475"/>
    </source>
</evidence>
<sequence length="205" mass="22226">MVSIEFLFTSLIVVLIPGTGVLYTVSTGLFLGKRASLFAALGCTLGILPSLLASVLGLAAIFHTSALLFQAVKYLGAAYLLYLAWMMWRSSSPLVLDKDQTQSKNSSIAFRGFIINILNPKLSIFFLAYLPQFISPESEQPLLGMLLLGGVFMLMTFGVFTVYGFVSSIFSELLVHSKKVSTVIQKIFAGSFAALGLKLAFSERG</sequence>
<protein>
    <submittedName>
        <fullName evidence="8">Lysine transporter LysE</fullName>
    </submittedName>
</protein>
<comment type="similarity">
    <text evidence="2">Belongs to the Rht family.</text>
</comment>
<dbReference type="PIRSF" id="PIRSF006324">
    <property type="entry name" value="LeuE"/>
    <property type="match status" value="1"/>
</dbReference>
<dbReference type="OrthoDB" id="9807053at2"/>
<feature type="transmembrane region" description="Helical" evidence="7">
    <location>
        <begin position="183"/>
        <end position="201"/>
    </location>
</feature>
<proteinExistence type="inferred from homology"/>
<evidence type="ECO:0000313" key="9">
    <source>
        <dbReference type="Proteomes" id="UP000290191"/>
    </source>
</evidence>
<keyword evidence="4 7" id="KW-0812">Transmembrane</keyword>
<dbReference type="AlphaFoldDB" id="A0A4V1LQ42"/>
<feature type="transmembrane region" description="Helical" evidence="7">
    <location>
        <begin position="67"/>
        <end position="88"/>
    </location>
</feature>
<feature type="transmembrane region" description="Helical" evidence="7">
    <location>
        <begin position="37"/>
        <end position="61"/>
    </location>
</feature>
<evidence type="ECO:0000256" key="5">
    <source>
        <dbReference type="ARBA" id="ARBA00022989"/>
    </source>
</evidence>
<comment type="subcellular location">
    <subcellularLocation>
        <location evidence="1">Cell membrane</location>
        <topology evidence="1">Multi-pass membrane protein</topology>
    </subcellularLocation>
</comment>
<evidence type="ECO:0000256" key="4">
    <source>
        <dbReference type="ARBA" id="ARBA00022692"/>
    </source>
</evidence>
<keyword evidence="3" id="KW-1003">Cell membrane</keyword>
<dbReference type="STRING" id="877500.GCA_000935065_00426"/>
<dbReference type="EMBL" id="PDKO01000004">
    <property type="protein sequence ID" value="RXJ63388.1"/>
    <property type="molecule type" value="Genomic_DNA"/>
</dbReference>
<dbReference type="InterPro" id="IPR001123">
    <property type="entry name" value="LeuE-type"/>
</dbReference>
<comment type="caution">
    <text evidence="8">The sequence shown here is derived from an EMBL/GenBank/DDBJ whole genome shotgun (WGS) entry which is preliminary data.</text>
</comment>
<accession>A0A4V1LQ42</accession>
<organism evidence="8 9">
    <name type="scientific">Halarcobacter anaerophilus</name>
    <dbReference type="NCBI Taxonomy" id="877500"/>
    <lineage>
        <taxon>Bacteria</taxon>
        <taxon>Pseudomonadati</taxon>
        <taxon>Campylobacterota</taxon>
        <taxon>Epsilonproteobacteria</taxon>
        <taxon>Campylobacterales</taxon>
        <taxon>Arcobacteraceae</taxon>
        <taxon>Halarcobacter</taxon>
    </lineage>
</organism>
<evidence type="ECO:0000256" key="6">
    <source>
        <dbReference type="ARBA" id="ARBA00023136"/>
    </source>
</evidence>
<evidence type="ECO:0000256" key="7">
    <source>
        <dbReference type="SAM" id="Phobius"/>
    </source>
</evidence>
<dbReference type="GO" id="GO:0042970">
    <property type="term" value="F:homoserine transmembrane transporter activity"/>
    <property type="evidence" value="ECO:0007669"/>
    <property type="project" value="TreeGrafter"/>
</dbReference>
<evidence type="ECO:0000313" key="8">
    <source>
        <dbReference type="EMBL" id="RXJ63388.1"/>
    </source>
</evidence>
<evidence type="ECO:0000256" key="1">
    <source>
        <dbReference type="ARBA" id="ARBA00004651"/>
    </source>
</evidence>
<name>A0A4V1LQ42_9BACT</name>
<keyword evidence="5 7" id="KW-1133">Transmembrane helix</keyword>
<feature type="transmembrane region" description="Helical" evidence="7">
    <location>
        <begin position="6"/>
        <end position="25"/>
    </location>
</feature>
<dbReference type="PANTHER" id="PTHR30086">
    <property type="entry name" value="ARGININE EXPORTER PROTEIN ARGO"/>
    <property type="match status" value="1"/>
</dbReference>
<dbReference type="RefSeq" id="WP_129081886.1">
    <property type="nucleotide sequence ID" value="NZ_CP041070.1"/>
</dbReference>
<dbReference type="GO" id="GO:0005886">
    <property type="term" value="C:plasma membrane"/>
    <property type="evidence" value="ECO:0007669"/>
    <property type="project" value="UniProtKB-SubCell"/>
</dbReference>
<feature type="transmembrane region" description="Helical" evidence="7">
    <location>
        <begin position="108"/>
        <end position="130"/>
    </location>
</feature>
<dbReference type="PANTHER" id="PTHR30086:SF14">
    <property type="entry name" value="HOMOSERINE_HOMOSERINE LACTONE EFFLUX PROTEIN"/>
    <property type="match status" value="1"/>
</dbReference>
<feature type="transmembrane region" description="Helical" evidence="7">
    <location>
        <begin position="142"/>
        <end position="171"/>
    </location>
</feature>
<gene>
    <name evidence="8" type="ORF">CRV06_06855</name>
</gene>
<reference evidence="8 9" key="1">
    <citation type="submission" date="2017-10" db="EMBL/GenBank/DDBJ databases">
        <title>Genomics of the genus Arcobacter.</title>
        <authorList>
            <person name="Perez-Cataluna A."/>
            <person name="Figueras M.J."/>
        </authorList>
    </citation>
    <scope>NUCLEOTIDE SEQUENCE [LARGE SCALE GENOMIC DNA]</scope>
    <source>
        <strain evidence="8 9">DSM 24636</strain>
    </source>
</reference>
<keyword evidence="6 7" id="KW-0472">Membrane</keyword>
<keyword evidence="9" id="KW-1185">Reference proteome</keyword>
<dbReference type="Proteomes" id="UP000290191">
    <property type="component" value="Unassembled WGS sequence"/>
</dbReference>
<evidence type="ECO:0000256" key="2">
    <source>
        <dbReference type="ARBA" id="ARBA00007928"/>
    </source>
</evidence>